<organism evidence="4 5">
    <name type="scientific">Panacibacter ginsenosidivorans</name>
    <dbReference type="NCBI Taxonomy" id="1813871"/>
    <lineage>
        <taxon>Bacteria</taxon>
        <taxon>Pseudomonadati</taxon>
        <taxon>Bacteroidota</taxon>
        <taxon>Chitinophagia</taxon>
        <taxon>Chitinophagales</taxon>
        <taxon>Chitinophagaceae</taxon>
        <taxon>Panacibacter</taxon>
    </lineage>
</organism>
<dbReference type="KEGG" id="pgin:FRZ67_04645"/>
<name>A0A5B8V5F9_9BACT</name>
<dbReference type="RefSeq" id="WP_147188420.1">
    <property type="nucleotide sequence ID" value="NZ_CP042435.1"/>
</dbReference>
<feature type="domain" description="Peptidase S74" evidence="3">
    <location>
        <begin position="247"/>
        <end position="348"/>
    </location>
</feature>
<protein>
    <recommendedName>
        <fullName evidence="3">Peptidase S74 domain-containing protein</fullName>
    </recommendedName>
</protein>
<evidence type="ECO:0000256" key="1">
    <source>
        <dbReference type="SAM" id="Coils"/>
    </source>
</evidence>
<accession>A0A5B8V5F9</accession>
<proteinExistence type="predicted"/>
<reference evidence="4 5" key="1">
    <citation type="journal article" date="2016" name="Int. J. Syst. Evol. Microbiol.">
        <title>Panacibacter ginsenosidivorans gen. nov., sp. nov., with ginsenoside converting activity isolated from soil of a ginseng field.</title>
        <authorList>
            <person name="Siddiqi M.Z."/>
            <person name="Muhammad Shafi S."/>
            <person name="Choi K.D."/>
            <person name="Im W.T."/>
        </authorList>
    </citation>
    <scope>NUCLEOTIDE SEQUENCE [LARGE SCALE GENOMIC DNA]</scope>
    <source>
        <strain evidence="4 5">Gsoil1550</strain>
    </source>
</reference>
<dbReference type="Pfam" id="PF13884">
    <property type="entry name" value="Peptidase_S74"/>
    <property type="match status" value="1"/>
</dbReference>
<dbReference type="AlphaFoldDB" id="A0A5B8V5F9"/>
<feature type="chain" id="PRO_5022801808" description="Peptidase S74 domain-containing protein" evidence="2">
    <location>
        <begin position="21"/>
        <end position="467"/>
    </location>
</feature>
<dbReference type="Proteomes" id="UP000321533">
    <property type="component" value="Chromosome"/>
</dbReference>
<keyword evidence="1" id="KW-0175">Coiled coil</keyword>
<sequence>MKKFYSLTAFLFIQANILYAQTDWHIKGNTGTNSSANFIGTKDTAALNLRTSNAVRMTLTSSGNVGIGTTNPKSKLDVAGAITGFDSYFGSRFPVSAGTSGASYSSVGYGLTFTDTTANYRYRINADYSSMLSFRSGGFDFNTAPIGTAGNVIPYTTAMTILQNGNVGIGTSSPANKFSVTAAPAALTSVAFIQNTGGTNGSDGLYIKTGTNGLAGAYFIAFFRPDGLQIGAITQNTATAVGYTTISDKRLKNIIGGTQKGLSDLMKINIYDYTFKSDASKKVQTGFMAQELYDIFPQAVSKPRETNEPAEKNPWMVDYGRVTPLIIKAVQELYENQKSEVRNQNDEIEELKKQNADLQKQIDALKAMIVSNQSTIISQLSSASVQQNIPNPFNHTTTISYTLPQTYSSAKIIVTDKSGKSLKEVNVYGKGNGSLKLDASTLASGAYQYSFYVEGKLVDTKQMLLTK</sequence>
<evidence type="ECO:0000259" key="3">
    <source>
        <dbReference type="PROSITE" id="PS51688"/>
    </source>
</evidence>
<evidence type="ECO:0000256" key="2">
    <source>
        <dbReference type="SAM" id="SignalP"/>
    </source>
</evidence>
<evidence type="ECO:0000313" key="5">
    <source>
        <dbReference type="Proteomes" id="UP000321533"/>
    </source>
</evidence>
<feature type="signal peptide" evidence="2">
    <location>
        <begin position="1"/>
        <end position="20"/>
    </location>
</feature>
<evidence type="ECO:0000313" key="4">
    <source>
        <dbReference type="EMBL" id="QEC66620.1"/>
    </source>
</evidence>
<dbReference type="PROSITE" id="PS51688">
    <property type="entry name" value="ICA"/>
    <property type="match status" value="1"/>
</dbReference>
<dbReference type="EMBL" id="CP042435">
    <property type="protein sequence ID" value="QEC66620.1"/>
    <property type="molecule type" value="Genomic_DNA"/>
</dbReference>
<dbReference type="OrthoDB" id="767836at2"/>
<keyword evidence="2" id="KW-0732">Signal</keyword>
<feature type="coiled-coil region" evidence="1">
    <location>
        <begin position="327"/>
        <end position="368"/>
    </location>
</feature>
<dbReference type="InterPro" id="IPR030392">
    <property type="entry name" value="S74_ICA"/>
</dbReference>
<keyword evidence="5" id="KW-1185">Reference proteome</keyword>
<gene>
    <name evidence="4" type="ORF">FRZ67_04645</name>
</gene>